<dbReference type="PROSITE" id="PS00086">
    <property type="entry name" value="CYTOCHROME_P450"/>
    <property type="match status" value="1"/>
</dbReference>
<evidence type="ECO:0000256" key="8">
    <source>
        <dbReference type="ARBA" id="ARBA00022824"/>
    </source>
</evidence>
<keyword evidence="7 14" id="KW-0479">Metal-binding</keyword>
<dbReference type="GO" id="GO:0006082">
    <property type="term" value="P:organic acid metabolic process"/>
    <property type="evidence" value="ECO:0007669"/>
    <property type="project" value="TreeGrafter"/>
</dbReference>
<name>A0A1D2M4G3_ORCCI</name>
<feature type="binding site" description="axial binding residue" evidence="14">
    <location>
        <position position="441"/>
    </location>
    <ligand>
        <name>heme</name>
        <dbReference type="ChEBI" id="CHEBI:30413"/>
    </ligand>
    <ligandPart>
        <name>Fe</name>
        <dbReference type="ChEBI" id="CHEBI:18248"/>
    </ligandPart>
</feature>
<dbReference type="GO" id="GO:0005789">
    <property type="term" value="C:endoplasmic reticulum membrane"/>
    <property type="evidence" value="ECO:0007669"/>
    <property type="project" value="UniProtKB-SubCell"/>
</dbReference>
<comment type="subcellular location">
    <subcellularLocation>
        <location evidence="4">Endoplasmic reticulum membrane</location>
        <topology evidence="4">Peripheral membrane protein</topology>
    </subcellularLocation>
    <subcellularLocation>
        <location evidence="3">Microsome membrane</location>
        <topology evidence="3">Peripheral membrane protein</topology>
    </subcellularLocation>
</comment>
<dbReference type="InterPro" id="IPR050182">
    <property type="entry name" value="Cytochrome_P450_fam2"/>
</dbReference>
<dbReference type="STRING" id="48709.A0A1D2M4G3"/>
<proteinExistence type="inferred from homology"/>
<keyword evidence="10 15" id="KW-0560">Oxidoreductase</keyword>
<keyword evidence="16" id="KW-0812">Transmembrane</keyword>
<dbReference type="Gene3D" id="1.10.630.10">
    <property type="entry name" value="Cytochrome P450"/>
    <property type="match status" value="1"/>
</dbReference>
<gene>
    <name evidence="17" type="ORF">Ocin01_18824</name>
</gene>
<dbReference type="OrthoDB" id="3934656at2759"/>
<dbReference type="InterPro" id="IPR036396">
    <property type="entry name" value="Cyt_P450_sf"/>
</dbReference>
<evidence type="ECO:0000256" key="3">
    <source>
        <dbReference type="ARBA" id="ARBA00004174"/>
    </source>
</evidence>
<dbReference type="InterPro" id="IPR001128">
    <property type="entry name" value="Cyt_P450"/>
</dbReference>
<dbReference type="PANTHER" id="PTHR24300:SF375">
    <property type="entry name" value="CYTOCHROME P450 FAMILY"/>
    <property type="match status" value="1"/>
</dbReference>
<evidence type="ECO:0000256" key="4">
    <source>
        <dbReference type="ARBA" id="ARBA00004406"/>
    </source>
</evidence>
<evidence type="ECO:0000256" key="14">
    <source>
        <dbReference type="PIRSR" id="PIRSR602401-1"/>
    </source>
</evidence>
<accession>A0A1D2M4G3</accession>
<protein>
    <submittedName>
        <fullName evidence="17">Methyl farnesoate epoxidase</fullName>
    </submittedName>
</protein>
<evidence type="ECO:0000256" key="12">
    <source>
        <dbReference type="ARBA" id="ARBA00023033"/>
    </source>
</evidence>
<keyword evidence="8" id="KW-0256">Endoplasmic reticulum</keyword>
<keyword evidence="16" id="KW-1133">Transmembrane helix</keyword>
<dbReference type="GO" id="GO:0016712">
    <property type="term" value="F:oxidoreductase activity, acting on paired donors, with incorporation or reduction of molecular oxygen, reduced flavin or flavoprotein as one donor, and incorporation of one atom of oxygen"/>
    <property type="evidence" value="ECO:0007669"/>
    <property type="project" value="TreeGrafter"/>
</dbReference>
<keyword evidence="9" id="KW-0492">Microsome</keyword>
<comment type="similarity">
    <text evidence="5 15">Belongs to the cytochrome P450 family.</text>
</comment>
<keyword evidence="11 14" id="KW-0408">Iron</keyword>
<dbReference type="OMA" id="HAMEMVA"/>
<reference evidence="17 18" key="1">
    <citation type="journal article" date="2016" name="Genome Biol. Evol.">
        <title>Gene Family Evolution Reflects Adaptation to Soil Environmental Stressors in the Genome of the Collembolan Orchesella cincta.</title>
        <authorList>
            <person name="Faddeeva-Vakhrusheva A."/>
            <person name="Derks M.F."/>
            <person name="Anvar S.Y."/>
            <person name="Agamennone V."/>
            <person name="Suring W."/>
            <person name="Smit S."/>
            <person name="van Straalen N.M."/>
            <person name="Roelofs D."/>
        </authorList>
    </citation>
    <scope>NUCLEOTIDE SEQUENCE [LARGE SCALE GENOMIC DNA]</scope>
    <source>
        <tissue evidence="17">Mixed pool</tissue>
    </source>
</reference>
<evidence type="ECO:0000256" key="16">
    <source>
        <dbReference type="SAM" id="Phobius"/>
    </source>
</evidence>
<evidence type="ECO:0000256" key="11">
    <source>
        <dbReference type="ARBA" id="ARBA00023004"/>
    </source>
</evidence>
<comment type="function">
    <text evidence="2">May be involved in the metabolism of insect hormones and in the breakdown of synthetic insecticides.</text>
</comment>
<evidence type="ECO:0000256" key="13">
    <source>
        <dbReference type="ARBA" id="ARBA00023136"/>
    </source>
</evidence>
<sequence length="496" mass="56143">MDLFISVSETALIAVLLLIGFLFLLRNKKDSRYPPGPRSIPLLGNVLQLRKDPLQVFQKWAVEYGPIFSIRIGTQDTIIVNDSKLVKELFADMNSTGRSFNPVTYYVGKGNGIITAHGQVWEAQRTFTLRKLRDFGVLKSSNEEFLQQESDALIKFFERRVGKPISGIKLFNGPIINGLWKIISGEGCSWDSEVKPEILDRTECILETVNKASLLFFAPFLRHIAPSFFGWTEWKNAIDRLFELAGRTVEKHSQRLDPNNPQDFIDHYLVKIRETTDPNSTFYKEKGVVNLETIVGDVIAAGSETSSLTLSFAILYLLLNKEVQRNAQKELDSVVGSSRQLSLSDKALLPYIEAIILETLRLSSIGPLGHPHRMLKDTIFHGYLLPKDVTVLAGLYTIHHDSKIWGENVNEFRPERFLNDDKTQVIHHEALLPFSAGRRVCIGEGLARDTLFLFIASILHRFNIELDPEHPVTKIETLSGLTVEPKPFTFVLSLRN</sequence>
<dbReference type="FunFam" id="1.10.630.10:FF:000238">
    <property type="entry name" value="Cytochrome P450 2A6"/>
    <property type="match status" value="1"/>
</dbReference>
<dbReference type="InterPro" id="IPR002401">
    <property type="entry name" value="Cyt_P450_E_grp-I"/>
</dbReference>
<evidence type="ECO:0000256" key="2">
    <source>
        <dbReference type="ARBA" id="ARBA00003690"/>
    </source>
</evidence>
<comment type="cofactor">
    <cofactor evidence="1 14">
        <name>heme</name>
        <dbReference type="ChEBI" id="CHEBI:30413"/>
    </cofactor>
</comment>
<dbReference type="GO" id="GO:0006805">
    <property type="term" value="P:xenobiotic metabolic process"/>
    <property type="evidence" value="ECO:0007669"/>
    <property type="project" value="TreeGrafter"/>
</dbReference>
<keyword evidence="12 15" id="KW-0503">Monooxygenase</keyword>
<evidence type="ECO:0000256" key="1">
    <source>
        <dbReference type="ARBA" id="ARBA00001971"/>
    </source>
</evidence>
<evidence type="ECO:0000256" key="9">
    <source>
        <dbReference type="ARBA" id="ARBA00022848"/>
    </source>
</evidence>
<evidence type="ECO:0000256" key="10">
    <source>
        <dbReference type="ARBA" id="ARBA00023002"/>
    </source>
</evidence>
<evidence type="ECO:0000256" key="7">
    <source>
        <dbReference type="ARBA" id="ARBA00022723"/>
    </source>
</evidence>
<keyword evidence="13 16" id="KW-0472">Membrane</keyword>
<feature type="transmembrane region" description="Helical" evidence="16">
    <location>
        <begin position="6"/>
        <end position="25"/>
    </location>
</feature>
<dbReference type="GO" id="GO:0005506">
    <property type="term" value="F:iron ion binding"/>
    <property type="evidence" value="ECO:0007669"/>
    <property type="project" value="InterPro"/>
</dbReference>
<dbReference type="GO" id="GO:0020037">
    <property type="term" value="F:heme binding"/>
    <property type="evidence" value="ECO:0007669"/>
    <property type="project" value="InterPro"/>
</dbReference>
<dbReference type="AlphaFoldDB" id="A0A1D2M4G3"/>
<keyword evidence="18" id="KW-1185">Reference proteome</keyword>
<dbReference type="Pfam" id="PF00067">
    <property type="entry name" value="p450"/>
    <property type="match status" value="1"/>
</dbReference>
<evidence type="ECO:0000313" key="18">
    <source>
        <dbReference type="Proteomes" id="UP000094527"/>
    </source>
</evidence>
<organism evidence="17 18">
    <name type="scientific">Orchesella cincta</name>
    <name type="common">Springtail</name>
    <name type="synonym">Podura cincta</name>
    <dbReference type="NCBI Taxonomy" id="48709"/>
    <lineage>
        <taxon>Eukaryota</taxon>
        <taxon>Metazoa</taxon>
        <taxon>Ecdysozoa</taxon>
        <taxon>Arthropoda</taxon>
        <taxon>Hexapoda</taxon>
        <taxon>Collembola</taxon>
        <taxon>Entomobryomorpha</taxon>
        <taxon>Entomobryoidea</taxon>
        <taxon>Orchesellidae</taxon>
        <taxon>Orchesellinae</taxon>
        <taxon>Orchesella</taxon>
    </lineage>
</organism>
<evidence type="ECO:0000313" key="17">
    <source>
        <dbReference type="EMBL" id="ODM87859.1"/>
    </source>
</evidence>
<dbReference type="Proteomes" id="UP000094527">
    <property type="component" value="Unassembled WGS sequence"/>
</dbReference>
<dbReference type="InterPro" id="IPR017972">
    <property type="entry name" value="Cyt_P450_CS"/>
</dbReference>
<dbReference type="PRINTS" id="PR00385">
    <property type="entry name" value="P450"/>
</dbReference>
<evidence type="ECO:0000256" key="5">
    <source>
        <dbReference type="ARBA" id="ARBA00010617"/>
    </source>
</evidence>
<dbReference type="PRINTS" id="PR00463">
    <property type="entry name" value="EP450I"/>
</dbReference>
<dbReference type="SUPFAM" id="SSF48264">
    <property type="entry name" value="Cytochrome P450"/>
    <property type="match status" value="1"/>
</dbReference>
<keyword evidence="6 14" id="KW-0349">Heme</keyword>
<dbReference type="EMBL" id="LJIJ01004535">
    <property type="protein sequence ID" value="ODM87859.1"/>
    <property type="molecule type" value="Genomic_DNA"/>
</dbReference>
<evidence type="ECO:0000256" key="6">
    <source>
        <dbReference type="ARBA" id="ARBA00022617"/>
    </source>
</evidence>
<evidence type="ECO:0000256" key="15">
    <source>
        <dbReference type="RuleBase" id="RU000461"/>
    </source>
</evidence>
<dbReference type="PANTHER" id="PTHR24300">
    <property type="entry name" value="CYTOCHROME P450 508A4-RELATED"/>
    <property type="match status" value="1"/>
</dbReference>
<comment type="caution">
    <text evidence="17">The sequence shown here is derived from an EMBL/GenBank/DDBJ whole genome shotgun (WGS) entry which is preliminary data.</text>
</comment>